<evidence type="ECO:0000313" key="7">
    <source>
        <dbReference type="EMBL" id="CAL5133274.1"/>
    </source>
</evidence>
<reference evidence="7" key="1">
    <citation type="submission" date="2024-06" db="EMBL/GenBank/DDBJ databases">
        <authorList>
            <person name="Liu X."/>
            <person name="Lenzi L."/>
            <person name="Haldenby T S."/>
            <person name="Uol C."/>
        </authorList>
    </citation>
    <scope>NUCLEOTIDE SEQUENCE</scope>
</reference>
<keyword evidence="3" id="KW-0963">Cytoplasm</keyword>
<comment type="caution">
    <text evidence="7">The sequence shown here is derived from an EMBL/GenBank/DDBJ whole genome shotgun (WGS) entry which is preliminary data.</text>
</comment>
<protein>
    <recommendedName>
        <fullName evidence="6">CS domain-containing protein</fullName>
    </recommendedName>
</protein>
<keyword evidence="4" id="KW-0539">Nucleus</keyword>
<comment type="subcellular location">
    <subcellularLocation>
        <location evidence="2">Cytoplasm</location>
    </subcellularLocation>
    <subcellularLocation>
        <location evidence="1">Nucleus</location>
    </subcellularLocation>
</comment>
<evidence type="ECO:0000259" key="6">
    <source>
        <dbReference type="PROSITE" id="PS51203"/>
    </source>
</evidence>
<dbReference type="GO" id="GO:0005737">
    <property type="term" value="C:cytoplasm"/>
    <property type="evidence" value="ECO:0007669"/>
    <property type="project" value="UniProtKB-SubCell"/>
</dbReference>
<feature type="region of interest" description="Disordered" evidence="5">
    <location>
        <begin position="437"/>
        <end position="457"/>
    </location>
</feature>
<dbReference type="PROSITE" id="PS51203">
    <property type="entry name" value="CS"/>
    <property type="match status" value="1"/>
</dbReference>
<dbReference type="InterPro" id="IPR007052">
    <property type="entry name" value="CS_dom"/>
</dbReference>
<organism evidence="7 8">
    <name type="scientific">Calicophoron daubneyi</name>
    <name type="common">Rumen fluke</name>
    <name type="synonym">Paramphistomum daubneyi</name>
    <dbReference type="NCBI Taxonomy" id="300641"/>
    <lineage>
        <taxon>Eukaryota</taxon>
        <taxon>Metazoa</taxon>
        <taxon>Spiralia</taxon>
        <taxon>Lophotrochozoa</taxon>
        <taxon>Platyhelminthes</taxon>
        <taxon>Trematoda</taxon>
        <taxon>Digenea</taxon>
        <taxon>Plagiorchiida</taxon>
        <taxon>Pronocephalata</taxon>
        <taxon>Paramphistomoidea</taxon>
        <taxon>Paramphistomidae</taxon>
        <taxon>Calicophoron</taxon>
    </lineage>
</organism>
<dbReference type="GO" id="GO:0005634">
    <property type="term" value="C:nucleus"/>
    <property type="evidence" value="ECO:0007669"/>
    <property type="project" value="UniProtKB-SubCell"/>
</dbReference>
<dbReference type="AlphaFoldDB" id="A0AAV2TB32"/>
<evidence type="ECO:0000313" key="8">
    <source>
        <dbReference type="Proteomes" id="UP001497525"/>
    </source>
</evidence>
<proteinExistence type="predicted"/>
<evidence type="ECO:0000256" key="2">
    <source>
        <dbReference type="ARBA" id="ARBA00004496"/>
    </source>
</evidence>
<dbReference type="Proteomes" id="UP001497525">
    <property type="component" value="Unassembled WGS sequence"/>
</dbReference>
<dbReference type="PANTHER" id="PTHR21664">
    <property type="entry name" value="CHRONIC MYELOGENOUS LEUKEMIA TUMOR ANTIGEN 66"/>
    <property type="match status" value="1"/>
</dbReference>
<dbReference type="EMBL" id="CAXLJL010000156">
    <property type="protein sequence ID" value="CAL5133274.1"/>
    <property type="molecule type" value="Genomic_DNA"/>
</dbReference>
<name>A0AAV2TB32_CALDB</name>
<gene>
    <name evidence="7" type="ORF">CDAUBV1_LOCUS6537</name>
</gene>
<accession>A0AAV2TB32</accession>
<feature type="compositionally biased region" description="Polar residues" evidence="5">
    <location>
        <begin position="447"/>
        <end position="457"/>
    </location>
</feature>
<evidence type="ECO:0000256" key="1">
    <source>
        <dbReference type="ARBA" id="ARBA00004123"/>
    </source>
</evidence>
<dbReference type="InterPro" id="IPR037895">
    <property type="entry name" value="NUDCD1"/>
</dbReference>
<dbReference type="PANTHER" id="PTHR21664:SF1">
    <property type="entry name" value="NUDC DOMAIN-CONTAINING PROTEIN 1"/>
    <property type="match status" value="1"/>
</dbReference>
<evidence type="ECO:0000256" key="5">
    <source>
        <dbReference type="SAM" id="MobiDB-lite"/>
    </source>
</evidence>
<evidence type="ECO:0000256" key="3">
    <source>
        <dbReference type="ARBA" id="ARBA00022490"/>
    </source>
</evidence>
<feature type="domain" description="CS" evidence="6">
    <location>
        <begin position="296"/>
        <end position="424"/>
    </location>
</feature>
<evidence type="ECO:0000256" key="4">
    <source>
        <dbReference type="ARBA" id="ARBA00023242"/>
    </source>
</evidence>
<sequence length="682" mass="76431">MNVTLRPEKQLLDPSFESYKLSLEKIPIFKVSIQDKISFVKPSAYLSRQHVKEYTSYNCLFLDPFHPGVICYISSDGSIHRVCVPENPSNFTSAVCAECARVPCSHREIKNPVTLRFPDASIAVLYDGDSSLHIFDTKDACKWEYVRSLEPPLLCCAAELLDALMIRDSNDGIRELHCLFASIGERPEDLLLPHCSKSGYLSYLEWMHYHFEDSTSNWHLARHRRLASSSFPDYVAFERAAQALHICAENSFWPVYDSAHPEVAEQFKKPPVIESPMNTESSKMSLISMTPEIEAANAGSVEWIQTDSVTEEEGFGTISISFRLSASQMPGVDLPTKDAVHILVAPRTPEDNERQTLKIEILNAANVPHTESSQHASERSSVVLFDHFLYGSVQPDPVWTIDRDELLLDVHLTKTCALCWPRLLFNEQMDRSLVKQKTDDPALDTVPNPSGDETSQVAPLNPAFNIEQLEDIDFPMEDENEDLILQRIDGDTLKVTNQSNLLANQWLFNIQTVRNSTYSATGAVCLRQDVDGIVWLPVDLSASDSGPETSTKSPWRHVATLQAFGYVLASKRVHRFVACPLLADGELLSYVAVADCSRHVFIYRQPISGGPFPGCGTELRRRNVGKEKQDDRSAGTVVHVAWQHVINLPEYEQIIGFVALDKPYPACLICTEQTLYLASLVG</sequence>